<comment type="caution">
    <text evidence="1">The sequence shown here is derived from an EMBL/GenBank/DDBJ whole genome shotgun (WGS) entry which is preliminary data.</text>
</comment>
<name>A0A9P5QBY8_9AGAR</name>
<gene>
    <name evidence="1" type="ORF">BDP27DRAFT_489751</name>
</gene>
<dbReference type="EMBL" id="JADNRY010000003">
    <property type="protein sequence ID" value="KAF9077785.1"/>
    <property type="molecule type" value="Genomic_DNA"/>
</dbReference>
<evidence type="ECO:0000313" key="1">
    <source>
        <dbReference type="EMBL" id="KAF9077785.1"/>
    </source>
</evidence>
<dbReference type="Proteomes" id="UP000772434">
    <property type="component" value="Unassembled WGS sequence"/>
</dbReference>
<proteinExistence type="predicted"/>
<reference evidence="1" key="1">
    <citation type="submission" date="2020-11" db="EMBL/GenBank/DDBJ databases">
        <authorList>
            <consortium name="DOE Joint Genome Institute"/>
            <person name="Ahrendt S."/>
            <person name="Riley R."/>
            <person name="Andreopoulos W."/>
            <person name="Labutti K."/>
            <person name="Pangilinan J."/>
            <person name="Ruiz-Duenas F.J."/>
            <person name="Barrasa J.M."/>
            <person name="Sanchez-Garcia M."/>
            <person name="Camarero S."/>
            <person name="Miyauchi S."/>
            <person name="Serrano A."/>
            <person name="Linde D."/>
            <person name="Babiker R."/>
            <person name="Drula E."/>
            <person name="Ayuso-Fernandez I."/>
            <person name="Pacheco R."/>
            <person name="Padilla G."/>
            <person name="Ferreira P."/>
            <person name="Barriuso J."/>
            <person name="Kellner H."/>
            <person name="Castanera R."/>
            <person name="Alfaro M."/>
            <person name="Ramirez L."/>
            <person name="Pisabarro A.G."/>
            <person name="Kuo A."/>
            <person name="Tritt A."/>
            <person name="Lipzen A."/>
            <person name="He G."/>
            <person name="Yan M."/>
            <person name="Ng V."/>
            <person name="Cullen D."/>
            <person name="Martin F."/>
            <person name="Rosso M.-N."/>
            <person name="Henrissat B."/>
            <person name="Hibbett D."/>
            <person name="Martinez A.T."/>
            <person name="Grigoriev I.V."/>
        </authorList>
    </citation>
    <scope>NUCLEOTIDE SEQUENCE</scope>
    <source>
        <strain evidence="1">AH 40177</strain>
    </source>
</reference>
<dbReference type="OrthoDB" id="10328382at2759"/>
<evidence type="ECO:0000313" key="2">
    <source>
        <dbReference type="Proteomes" id="UP000772434"/>
    </source>
</evidence>
<dbReference type="AlphaFoldDB" id="A0A9P5QBY8"/>
<accession>A0A9P5QBY8</accession>
<organism evidence="1 2">
    <name type="scientific">Rhodocollybia butyracea</name>
    <dbReference type="NCBI Taxonomy" id="206335"/>
    <lineage>
        <taxon>Eukaryota</taxon>
        <taxon>Fungi</taxon>
        <taxon>Dikarya</taxon>
        <taxon>Basidiomycota</taxon>
        <taxon>Agaricomycotina</taxon>
        <taxon>Agaricomycetes</taxon>
        <taxon>Agaricomycetidae</taxon>
        <taxon>Agaricales</taxon>
        <taxon>Marasmiineae</taxon>
        <taxon>Omphalotaceae</taxon>
        <taxon>Rhodocollybia</taxon>
    </lineage>
</organism>
<protein>
    <submittedName>
        <fullName evidence="1">Uncharacterized protein</fullName>
    </submittedName>
</protein>
<keyword evidence="2" id="KW-1185">Reference proteome</keyword>
<sequence length="178" mass="20688">MLEDLPESEGWVDCLDLALRVPSGLYDKNIPIAMYRWVTKHHSYLTYCCIYTLDLNNPSNRHKSQDCVEVDMMVSAPDEKGRYRFTPLATKRTSWEEYYSRRNDYDSTNGDAVYAACKEKNKVTSHNGKPGVACIVMLSLRSEIALTLPMFFSHDDMTKKELENWDVKNYKFLEKTAF</sequence>